<organism evidence="2 3">
    <name type="scientific">Chlamydomonas reinhardtii</name>
    <name type="common">Chlamydomonas smithii</name>
    <dbReference type="NCBI Taxonomy" id="3055"/>
    <lineage>
        <taxon>Eukaryota</taxon>
        <taxon>Viridiplantae</taxon>
        <taxon>Chlorophyta</taxon>
        <taxon>core chlorophytes</taxon>
        <taxon>Chlorophyceae</taxon>
        <taxon>CS clade</taxon>
        <taxon>Chlamydomonadales</taxon>
        <taxon>Chlamydomonadaceae</taxon>
        <taxon>Chlamydomonas</taxon>
    </lineage>
</organism>
<name>A0A2K3D9M7_CHLRE</name>
<dbReference type="RefSeq" id="XP_042919987.1">
    <property type="nucleotide sequence ID" value="XM_043066590.1"/>
</dbReference>
<gene>
    <name evidence="2" type="ORF">CHLRE_10g428250v5</name>
</gene>
<accession>A0A2K3D9M7</accession>
<dbReference type="Gramene" id="PNW77240">
    <property type="protein sequence ID" value="PNW77240"/>
    <property type="gene ID" value="CHLRE_10g428250v5"/>
</dbReference>
<proteinExistence type="predicted"/>
<dbReference type="Proteomes" id="UP000006906">
    <property type="component" value="Chromosome 10"/>
</dbReference>
<dbReference type="KEGG" id="cre:CHLRE_10g428250v5"/>
<evidence type="ECO:0000256" key="1">
    <source>
        <dbReference type="SAM" id="MobiDB-lite"/>
    </source>
</evidence>
<dbReference type="EMBL" id="CM008971">
    <property type="protein sequence ID" value="PNW77240.1"/>
    <property type="molecule type" value="Genomic_DNA"/>
</dbReference>
<protein>
    <submittedName>
        <fullName evidence="2">Uncharacterized protein</fullName>
    </submittedName>
</protein>
<feature type="compositionally biased region" description="Acidic residues" evidence="1">
    <location>
        <begin position="213"/>
        <end position="223"/>
    </location>
</feature>
<dbReference type="InParanoid" id="A0A2K3D9M7"/>
<reference evidence="2 3" key="1">
    <citation type="journal article" date="2007" name="Science">
        <title>The Chlamydomonas genome reveals the evolution of key animal and plant functions.</title>
        <authorList>
            <person name="Merchant S.S."/>
            <person name="Prochnik S.E."/>
            <person name="Vallon O."/>
            <person name="Harris E.H."/>
            <person name="Karpowicz S.J."/>
            <person name="Witman G.B."/>
            <person name="Terry A."/>
            <person name="Salamov A."/>
            <person name="Fritz-Laylin L.K."/>
            <person name="Marechal-Drouard L."/>
            <person name="Marshall W.F."/>
            <person name="Qu L.H."/>
            <person name="Nelson D.R."/>
            <person name="Sanderfoot A.A."/>
            <person name="Spalding M.H."/>
            <person name="Kapitonov V.V."/>
            <person name="Ren Q."/>
            <person name="Ferris P."/>
            <person name="Lindquist E."/>
            <person name="Shapiro H."/>
            <person name="Lucas S.M."/>
            <person name="Grimwood J."/>
            <person name="Schmutz J."/>
            <person name="Cardol P."/>
            <person name="Cerutti H."/>
            <person name="Chanfreau G."/>
            <person name="Chen C.L."/>
            <person name="Cognat V."/>
            <person name="Croft M.T."/>
            <person name="Dent R."/>
            <person name="Dutcher S."/>
            <person name="Fernandez E."/>
            <person name="Fukuzawa H."/>
            <person name="Gonzalez-Ballester D."/>
            <person name="Gonzalez-Halphen D."/>
            <person name="Hallmann A."/>
            <person name="Hanikenne M."/>
            <person name="Hippler M."/>
            <person name="Inwood W."/>
            <person name="Jabbari K."/>
            <person name="Kalanon M."/>
            <person name="Kuras R."/>
            <person name="Lefebvre P.A."/>
            <person name="Lemaire S.D."/>
            <person name="Lobanov A.V."/>
            <person name="Lohr M."/>
            <person name="Manuell A."/>
            <person name="Meier I."/>
            <person name="Mets L."/>
            <person name="Mittag M."/>
            <person name="Mittelmeier T."/>
            <person name="Moroney J.V."/>
            <person name="Moseley J."/>
            <person name="Napoli C."/>
            <person name="Nedelcu A.M."/>
            <person name="Niyogi K."/>
            <person name="Novoselov S.V."/>
            <person name="Paulsen I.T."/>
            <person name="Pazour G."/>
            <person name="Purton S."/>
            <person name="Ral J.P."/>
            <person name="Riano-Pachon D.M."/>
            <person name="Riekhof W."/>
            <person name="Rymarquis L."/>
            <person name="Schroda M."/>
            <person name="Stern D."/>
            <person name="Umen J."/>
            <person name="Willows R."/>
            <person name="Wilson N."/>
            <person name="Zimmer S.L."/>
            <person name="Allmer J."/>
            <person name="Balk J."/>
            <person name="Bisova K."/>
            <person name="Chen C.J."/>
            <person name="Elias M."/>
            <person name="Gendler K."/>
            <person name="Hauser C."/>
            <person name="Lamb M.R."/>
            <person name="Ledford H."/>
            <person name="Long J.C."/>
            <person name="Minagawa J."/>
            <person name="Page M.D."/>
            <person name="Pan J."/>
            <person name="Pootakham W."/>
            <person name="Roje S."/>
            <person name="Rose A."/>
            <person name="Stahlberg E."/>
            <person name="Terauchi A.M."/>
            <person name="Yang P."/>
            <person name="Ball S."/>
            <person name="Bowler C."/>
            <person name="Dieckmann C.L."/>
            <person name="Gladyshev V.N."/>
            <person name="Green P."/>
            <person name="Jorgensen R."/>
            <person name="Mayfield S."/>
            <person name="Mueller-Roeber B."/>
            <person name="Rajamani S."/>
            <person name="Sayre R.T."/>
            <person name="Brokstein P."/>
            <person name="Dubchak I."/>
            <person name="Goodstein D."/>
            <person name="Hornick L."/>
            <person name="Huang Y.W."/>
            <person name="Jhaveri J."/>
            <person name="Luo Y."/>
            <person name="Martinez D."/>
            <person name="Ngau W.C."/>
            <person name="Otillar B."/>
            <person name="Poliakov A."/>
            <person name="Porter A."/>
            <person name="Szajkowski L."/>
            <person name="Werner G."/>
            <person name="Zhou K."/>
            <person name="Grigoriev I.V."/>
            <person name="Rokhsar D.S."/>
            <person name="Grossman A.R."/>
        </authorList>
    </citation>
    <scope>NUCLEOTIDE SEQUENCE [LARGE SCALE GENOMIC DNA]</scope>
    <source>
        <strain evidence="3">CC-503</strain>
    </source>
</reference>
<dbReference type="ExpressionAtlas" id="A0A2K3D9M7">
    <property type="expression patterns" value="baseline"/>
</dbReference>
<evidence type="ECO:0000313" key="3">
    <source>
        <dbReference type="Proteomes" id="UP000006906"/>
    </source>
</evidence>
<keyword evidence="3" id="KW-1185">Reference proteome</keyword>
<evidence type="ECO:0000313" key="2">
    <source>
        <dbReference type="EMBL" id="PNW77240.1"/>
    </source>
</evidence>
<dbReference type="AlphaFoldDB" id="A0A2K3D9M7"/>
<dbReference type="GeneID" id="5728144"/>
<dbReference type="OrthoDB" id="537768at2759"/>
<feature type="region of interest" description="Disordered" evidence="1">
    <location>
        <begin position="203"/>
        <end position="245"/>
    </location>
</feature>
<sequence length="472" mass="47268">MQFLRTCLDRAIRSSASAGVAFRHGRAVLHVARLSVDSATPQSAPARRSTGSRALDVLTRGGYPAGVIVELTGPEIGPCSHAAWLAVAAAQRAATASSPRRSAPPGSTTFAVGSDAFVAAGQSVRADVGRGLMRTALPQPTAILTALKRFRNTRGLVLLESIHDVARQAAPPGTDAAATRALRARKLGRFLLHLSFSLQKEDKQKKQHAGWQADEDERGDGDDTAGGVPQWRRRRRAGDGDDDAAHSGAAPLASVLVCNKRVGSPGGYDALLQQYASMRLRLTRAGGAAGGAAAAFVARVGDGSGAAAVAGAAGADAVAAQGLARVVTAHMLKGPGVTSRMPAPSCTLYLPPDPAAAGGAGGAGGTELHAATALRAATPLPDLAALPTWQVLDLVEAGRQLGLVRVSLHGKAGAGEGAEAAAGAGKPEDGRAAGSNAVPSAAAGAVGGGSVSSVPGDSRGMVAGAAAASWSW</sequence>